<dbReference type="Proteomes" id="UP000515856">
    <property type="component" value="Chromosome"/>
</dbReference>
<dbReference type="InterPro" id="IPR036754">
    <property type="entry name" value="YbaK/aa-tRNA-synt-asso_dom_sf"/>
</dbReference>
<evidence type="ECO:0000313" key="3">
    <source>
        <dbReference type="EMBL" id="QNM11314.1"/>
    </source>
</evidence>
<sequence>MKKEEIYQYLKKHQISYEVNEHKAVFNMGELDSVKLLYPEWDAKNLFVRDDKKRNYYLISVKGDKRVDLKNFRKQLGLRPLSFASADDLMAIMGLTPGSVTPLGILNDIDCKVHFYMDSEFAGNIIGVHPNDNTATIWIQADQLIHLIREHGNEADIVEV</sequence>
<dbReference type="Gene3D" id="3.90.960.10">
    <property type="entry name" value="YbaK/aminoacyl-tRNA synthetase-associated domain"/>
    <property type="match status" value="1"/>
</dbReference>
<organism evidence="3 4">
    <name type="scientific">[Eubacterium] hominis</name>
    <dbReference type="NCBI Taxonomy" id="2764325"/>
    <lineage>
        <taxon>Bacteria</taxon>
        <taxon>Bacillati</taxon>
        <taxon>Bacillota</taxon>
        <taxon>Erysipelotrichia</taxon>
        <taxon>Erysipelotrichales</taxon>
        <taxon>Erysipelotrichaceae</taxon>
        <taxon>Amedibacillus</taxon>
    </lineage>
</organism>
<dbReference type="PANTHER" id="PTHR31423:SF3">
    <property type="entry name" value="PROLYL-TRNA SYNTHETASE ASSOCIATED DOMAIN-CONTAINING PROTEIN 1-RELATED"/>
    <property type="match status" value="1"/>
</dbReference>
<keyword evidence="4" id="KW-1185">Reference proteome</keyword>
<evidence type="ECO:0000259" key="2">
    <source>
        <dbReference type="Pfam" id="PF04073"/>
    </source>
</evidence>
<dbReference type="Pfam" id="PF04073">
    <property type="entry name" value="tRNA_edit"/>
    <property type="match status" value="1"/>
</dbReference>
<dbReference type="InterPro" id="IPR040285">
    <property type="entry name" value="ProX/PRXD1"/>
</dbReference>
<keyword evidence="3" id="KW-0436">Ligase</keyword>
<dbReference type="EMBL" id="CP060636">
    <property type="protein sequence ID" value="QNM11314.1"/>
    <property type="molecule type" value="Genomic_DNA"/>
</dbReference>
<dbReference type="CDD" id="cd04335">
    <property type="entry name" value="PrdX_deacylase"/>
    <property type="match status" value="1"/>
</dbReference>
<evidence type="ECO:0000313" key="4">
    <source>
        <dbReference type="Proteomes" id="UP000515856"/>
    </source>
</evidence>
<reference evidence="3 4" key="1">
    <citation type="submission" date="2020-08" db="EMBL/GenBank/DDBJ databases">
        <authorList>
            <person name="Liu C."/>
            <person name="Sun Q."/>
        </authorList>
    </citation>
    <scope>NUCLEOTIDE SEQUENCE [LARGE SCALE GENOMIC DNA]</scope>
    <source>
        <strain evidence="3 4">NSJ-61</strain>
    </source>
</reference>
<dbReference type="AlphaFoldDB" id="A0A7G9GKI2"/>
<dbReference type="KEGG" id="ehn:H9Q80_13735"/>
<evidence type="ECO:0000256" key="1">
    <source>
        <dbReference type="ARBA" id="ARBA00010201"/>
    </source>
</evidence>
<feature type="domain" description="YbaK/aminoacyl-tRNA synthetase-associated" evidence="2">
    <location>
        <begin position="43"/>
        <end position="145"/>
    </location>
</feature>
<protein>
    <submittedName>
        <fullName evidence="3">Prolyl-tRNA synthetase associated domain-containing protein</fullName>
    </submittedName>
</protein>
<keyword evidence="3" id="KW-0030">Aminoacyl-tRNA synthetase</keyword>
<proteinExistence type="inferred from homology"/>
<comment type="similarity">
    <text evidence="1">Belongs to the PRORSD1 family.</text>
</comment>
<dbReference type="RefSeq" id="WP_117451771.1">
    <property type="nucleotide sequence ID" value="NZ_CP060636.1"/>
</dbReference>
<dbReference type="GO" id="GO:0004812">
    <property type="term" value="F:aminoacyl-tRNA ligase activity"/>
    <property type="evidence" value="ECO:0007669"/>
    <property type="project" value="UniProtKB-KW"/>
</dbReference>
<dbReference type="InterPro" id="IPR007214">
    <property type="entry name" value="YbaK/aa-tRNA-synth-assoc-dom"/>
</dbReference>
<accession>A0A7G9GKI2</accession>
<dbReference type="SUPFAM" id="SSF55826">
    <property type="entry name" value="YbaK/ProRS associated domain"/>
    <property type="match status" value="1"/>
</dbReference>
<gene>
    <name evidence="3" type="ORF">H9Q80_13735</name>
</gene>
<dbReference type="GO" id="GO:0002161">
    <property type="term" value="F:aminoacyl-tRNA deacylase activity"/>
    <property type="evidence" value="ECO:0007669"/>
    <property type="project" value="InterPro"/>
</dbReference>
<name>A0A7G9GKI2_9FIRM</name>
<dbReference type="PANTHER" id="PTHR31423">
    <property type="entry name" value="YBAK DOMAIN-CONTAINING PROTEIN"/>
    <property type="match status" value="1"/>
</dbReference>